<dbReference type="InterPro" id="IPR036439">
    <property type="entry name" value="Dockerin_dom_sf"/>
</dbReference>
<dbReference type="InterPro" id="IPR013424">
    <property type="entry name" value="Ice-binding_C"/>
</dbReference>
<dbReference type="AlphaFoldDB" id="A0A517MWQ9"/>
<dbReference type="Pfam" id="PF07589">
    <property type="entry name" value="PEP-CTERM"/>
    <property type="match status" value="1"/>
</dbReference>
<keyword evidence="2" id="KW-0732">Signal</keyword>
<dbReference type="EMBL" id="CP036263">
    <property type="protein sequence ID" value="QDS99299.1"/>
    <property type="molecule type" value="Genomic_DNA"/>
</dbReference>
<feature type="signal peptide" evidence="2">
    <location>
        <begin position="1"/>
        <end position="28"/>
    </location>
</feature>
<dbReference type="GO" id="GO:0004553">
    <property type="term" value="F:hydrolase activity, hydrolyzing O-glycosyl compounds"/>
    <property type="evidence" value="ECO:0007669"/>
    <property type="project" value="InterPro"/>
</dbReference>
<protein>
    <submittedName>
        <fullName evidence="4">PEP-CTERM motif protein</fullName>
    </submittedName>
</protein>
<dbReference type="GO" id="GO:0000272">
    <property type="term" value="P:polysaccharide catabolic process"/>
    <property type="evidence" value="ECO:0007669"/>
    <property type="project" value="InterPro"/>
</dbReference>
<evidence type="ECO:0000313" key="4">
    <source>
        <dbReference type="EMBL" id="QDS99299.1"/>
    </source>
</evidence>
<evidence type="ECO:0000313" key="5">
    <source>
        <dbReference type="Proteomes" id="UP000319852"/>
    </source>
</evidence>
<feature type="transmembrane region" description="Helical" evidence="1">
    <location>
        <begin position="492"/>
        <end position="508"/>
    </location>
</feature>
<dbReference type="RefSeq" id="WP_145060539.1">
    <property type="nucleotide sequence ID" value="NZ_CP036263.1"/>
</dbReference>
<dbReference type="Pfam" id="PF00404">
    <property type="entry name" value="Dockerin_1"/>
    <property type="match status" value="1"/>
</dbReference>
<gene>
    <name evidence="4" type="ORF">HG15A2_26210</name>
</gene>
<keyword evidence="1" id="KW-1133">Transmembrane helix</keyword>
<organism evidence="4 5">
    <name type="scientific">Adhaeretor mobilis</name>
    <dbReference type="NCBI Taxonomy" id="1930276"/>
    <lineage>
        <taxon>Bacteria</taxon>
        <taxon>Pseudomonadati</taxon>
        <taxon>Planctomycetota</taxon>
        <taxon>Planctomycetia</taxon>
        <taxon>Pirellulales</taxon>
        <taxon>Lacipirellulaceae</taxon>
        <taxon>Adhaeretor</taxon>
    </lineage>
</organism>
<evidence type="ECO:0000259" key="3">
    <source>
        <dbReference type="Pfam" id="PF07589"/>
    </source>
</evidence>
<dbReference type="NCBIfam" id="TIGR02595">
    <property type="entry name" value="PEP_CTERM"/>
    <property type="match status" value="2"/>
</dbReference>
<proteinExistence type="predicted"/>
<feature type="domain" description="Ice-binding protein C-terminal" evidence="3">
    <location>
        <begin position="1088"/>
        <end position="1110"/>
    </location>
</feature>
<dbReference type="KEGG" id="amob:HG15A2_26210"/>
<keyword evidence="1" id="KW-0472">Membrane</keyword>
<keyword evidence="1" id="KW-0812">Transmembrane</keyword>
<dbReference type="PROSITE" id="PS00018">
    <property type="entry name" value="EF_HAND_1"/>
    <property type="match status" value="1"/>
</dbReference>
<evidence type="ECO:0000256" key="2">
    <source>
        <dbReference type="SAM" id="SignalP"/>
    </source>
</evidence>
<dbReference type="OrthoDB" id="9757536at2"/>
<name>A0A517MWQ9_9BACT</name>
<evidence type="ECO:0000256" key="1">
    <source>
        <dbReference type="SAM" id="Phobius"/>
    </source>
</evidence>
<dbReference type="InterPro" id="IPR018247">
    <property type="entry name" value="EF_Hand_1_Ca_BS"/>
</dbReference>
<feature type="chain" id="PRO_5021875361" evidence="2">
    <location>
        <begin position="29"/>
        <end position="1115"/>
    </location>
</feature>
<feature type="transmembrane region" description="Helical" evidence="1">
    <location>
        <begin position="520"/>
        <end position="541"/>
    </location>
</feature>
<keyword evidence="5" id="KW-1185">Reference proteome</keyword>
<sequence length="1115" mass="114816" precursor="true">MSSKQIVNSGLSLVALSATLLWSVPATASINNPADSSTFVFKYEGDAATLSTIGTTGYTGSVTGYIPTGDSPSPGIMDLSVDNGASSGLVFFLSSPDWAANATEANGWTWESSFRMKNGQYSLRIGDENDPHDILAFHDDGRVVSRISGLLTTLPSTTDAQHVYRVAQAPNSNEYNLWIDETLVSTYLGADTGIGTGGNHWWSDGSGSTISEYELDYIRFSGGGFSPPGFTPPDPNRFVWSVDTLARWDDSDSWDQPGPPSANTITAVFGDATTAPRAAVVDGEFTVKGLEFDSSNAYALAGLGRITLQADSGDASIDVLDSPGTGHQIQVEISLDSDTVATTAPGTQLDINSTLILNGNTFTISGGSNVNLNNGTVDSLGGSVSNFGALSALGSLEGDLSNEAEGALAVTIGGSDPSDVQGFEIIGSASLAGTIDVSLDFYSPTAGEAFTVLSADGGIIDNGLGLSGAPGFTYAVEGNNLVLTYLASVPEPASAALLLLGGSFFLSCRRRYPSIKTSKAVLFAAVAILPLATSTPAWAVINNPADSSTFSFKYEGDAASLATYGNTGYAGGTDGYTLTGDSPSPGILDVSIDSGSASPGLIVFLESPTWTSNATEAAGWTWETSFRMKSGVYDVRIGDESDSHTILRISDDGTISNFFTGTLLTLPSTTDAQHVYRIAQAPNSSQYDLWIDNTYATSFVGNSALGSGGSHFLSDGSGTTSGEYEMDYVRFDSGGFSPVGSSADPNRRVWLESSLARWDYAGNWNNSNSSPGVPNDNMTTAVFGGSGTLARTVAMDGDFVAKAIEFDASNSNQYGIVGLGSLTLDANSGNSSITVLSSPAEGHEIQVELNLSSNTDLSTAPGSRLDVNNLFNLGGNNLNVAAGSTLNVNNNLDSGTSGNLNNAGTLGGNGRVNGNLANNGGTVSPGTTSGTLTVDGNYSQNASSSLDIELASATSFDLLDITGSAVLDGTLDISLLDFAPSASDTFTILSAAGGITDNGLTLLGEPGFSYSIVNNDLILEFSGGDADFNGDSNVDGLDFLAWQQGFGLNGQADNSNGDANGDGTVNAADLSVWESQYGQTSSGGSATAAPEPTSGILLGIGLVAVAYRRKRAGSF</sequence>
<dbReference type="InterPro" id="IPR002105">
    <property type="entry name" value="Dockerin_1_rpt"/>
</dbReference>
<dbReference type="Proteomes" id="UP000319852">
    <property type="component" value="Chromosome"/>
</dbReference>
<dbReference type="Gene3D" id="1.10.1330.10">
    <property type="entry name" value="Dockerin domain"/>
    <property type="match status" value="1"/>
</dbReference>
<accession>A0A517MWQ9</accession>
<dbReference type="SUPFAM" id="SSF63446">
    <property type="entry name" value="Type I dockerin domain"/>
    <property type="match status" value="1"/>
</dbReference>
<reference evidence="4 5" key="1">
    <citation type="submission" date="2019-02" db="EMBL/GenBank/DDBJ databases">
        <title>Deep-cultivation of Planctomycetes and their phenomic and genomic characterization uncovers novel biology.</title>
        <authorList>
            <person name="Wiegand S."/>
            <person name="Jogler M."/>
            <person name="Boedeker C."/>
            <person name="Pinto D."/>
            <person name="Vollmers J."/>
            <person name="Rivas-Marin E."/>
            <person name="Kohn T."/>
            <person name="Peeters S.H."/>
            <person name="Heuer A."/>
            <person name="Rast P."/>
            <person name="Oberbeckmann S."/>
            <person name="Bunk B."/>
            <person name="Jeske O."/>
            <person name="Meyerdierks A."/>
            <person name="Storesund J.E."/>
            <person name="Kallscheuer N."/>
            <person name="Luecker S."/>
            <person name="Lage O.M."/>
            <person name="Pohl T."/>
            <person name="Merkel B.J."/>
            <person name="Hornburger P."/>
            <person name="Mueller R.-W."/>
            <person name="Bruemmer F."/>
            <person name="Labrenz M."/>
            <person name="Spormann A.M."/>
            <person name="Op den Camp H."/>
            <person name="Overmann J."/>
            <person name="Amann R."/>
            <person name="Jetten M.S.M."/>
            <person name="Mascher T."/>
            <person name="Medema M.H."/>
            <person name="Devos D.P."/>
            <person name="Kaster A.-K."/>
            <person name="Ovreas L."/>
            <person name="Rohde M."/>
            <person name="Galperin M.Y."/>
            <person name="Jogler C."/>
        </authorList>
    </citation>
    <scope>NUCLEOTIDE SEQUENCE [LARGE SCALE GENOMIC DNA]</scope>
    <source>
        <strain evidence="4 5">HG15A2</strain>
    </source>
</reference>